<feature type="region of interest" description="Disordered" evidence="1">
    <location>
        <begin position="1"/>
        <end position="24"/>
    </location>
</feature>
<evidence type="ECO:0000256" key="1">
    <source>
        <dbReference type="SAM" id="MobiDB-lite"/>
    </source>
</evidence>
<comment type="caution">
    <text evidence="2">The sequence shown here is derived from an EMBL/GenBank/DDBJ whole genome shotgun (WGS) entry which is preliminary data.</text>
</comment>
<keyword evidence="3" id="KW-1185">Reference proteome</keyword>
<dbReference type="Proteomes" id="UP000762110">
    <property type="component" value="Unassembled WGS sequence"/>
</dbReference>
<name>A0ABX2DFJ1_9SPHI</name>
<accession>A0ABX2DFJ1</accession>
<evidence type="ECO:0000313" key="3">
    <source>
        <dbReference type="Proteomes" id="UP000762110"/>
    </source>
</evidence>
<proteinExistence type="predicted"/>
<gene>
    <name evidence="2" type="ORF">HQN85_14065</name>
</gene>
<evidence type="ECO:0008006" key="4">
    <source>
        <dbReference type="Google" id="ProtNLM"/>
    </source>
</evidence>
<evidence type="ECO:0000313" key="2">
    <source>
        <dbReference type="EMBL" id="NQX32863.1"/>
    </source>
</evidence>
<sequence>MKVKSASNKKKVDDEFSSLKTKKQKRDALIKLISNIIVRMTFEECYGKENELENLEN</sequence>
<organism evidence="2 3">
    <name type="scientific">Pedobacter boryungensis</name>
    <dbReference type="NCBI Taxonomy" id="869962"/>
    <lineage>
        <taxon>Bacteria</taxon>
        <taxon>Pseudomonadati</taxon>
        <taxon>Bacteroidota</taxon>
        <taxon>Sphingobacteriia</taxon>
        <taxon>Sphingobacteriales</taxon>
        <taxon>Sphingobacteriaceae</taxon>
        <taxon>Pedobacter</taxon>
    </lineage>
</organism>
<dbReference type="RefSeq" id="WP_173273355.1">
    <property type="nucleotide sequence ID" value="NZ_JABMKV010000003.1"/>
</dbReference>
<dbReference type="EMBL" id="JABMKV010000003">
    <property type="protein sequence ID" value="NQX32863.1"/>
    <property type="molecule type" value="Genomic_DNA"/>
</dbReference>
<reference evidence="2 3" key="1">
    <citation type="submission" date="2020-05" db="EMBL/GenBank/DDBJ databases">
        <title>Description of Pedobacter foliorum sp. nov.</title>
        <authorList>
            <person name="Qi S."/>
            <person name="Carlier A."/>
            <person name="Cnockaert M."/>
            <person name="Vandamme P."/>
        </authorList>
    </citation>
    <scope>NUCLEOTIDE SEQUENCE [LARGE SCALE GENOMIC DNA]</scope>
    <source>
        <strain evidence="2 3">LMG 31300</strain>
    </source>
</reference>
<protein>
    <recommendedName>
        <fullName evidence="4">Transposase</fullName>
    </recommendedName>
</protein>